<dbReference type="Proteomes" id="UP000266841">
    <property type="component" value="Unassembled WGS sequence"/>
</dbReference>
<dbReference type="SUPFAM" id="SSF64484">
    <property type="entry name" value="beta and beta-prime subunits of DNA dependent RNA-polymerase"/>
    <property type="match status" value="1"/>
</dbReference>
<comment type="caution">
    <text evidence="10">The sequence shown here is derived from an EMBL/GenBank/DDBJ whole genome shotgun (WGS) entry which is preliminary data.</text>
</comment>
<reference evidence="10 11" key="1">
    <citation type="journal article" date="2012" name="Genome Biol.">
        <title>Genome and low-iron response of an oceanic diatom adapted to chronic iron limitation.</title>
        <authorList>
            <person name="Lommer M."/>
            <person name="Specht M."/>
            <person name="Roy A.S."/>
            <person name="Kraemer L."/>
            <person name="Andreson R."/>
            <person name="Gutowska M.A."/>
            <person name="Wolf J."/>
            <person name="Bergner S.V."/>
            <person name="Schilhabel M.B."/>
            <person name="Klostermeier U.C."/>
            <person name="Beiko R.G."/>
            <person name="Rosenstiel P."/>
            <person name="Hippler M."/>
            <person name="Laroche J."/>
        </authorList>
    </citation>
    <scope>NUCLEOTIDE SEQUENCE [LARGE SCALE GENOMIC DNA]</scope>
    <source>
        <strain evidence="10 11">CCMP1005</strain>
    </source>
</reference>
<protein>
    <recommendedName>
        <fullName evidence="2">DNA-directed RNA polymerase</fullName>
        <ecNumber evidence="2">2.7.7.6</ecNumber>
    </recommendedName>
</protein>
<feature type="region of interest" description="Disordered" evidence="7">
    <location>
        <begin position="1"/>
        <end position="144"/>
    </location>
</feature>
<sequence length="566" mass="62055">MPCGTAPRGGGRSPGRGSATSSAATRCGWSTACPWGAGWRGSTGRTRPREGRVGGRRPPRPGRGGGGPRRSRREAGAPGRDRGGDGPDLGPAPRREAAAAGQLGERRARVRRAPDAARRSHRQPQGQVEARAALPQAQGADEAAHRLVRSLHRRGDEADRAGEDRSRKMGMLLLRRDAEDSSHSFHLVCFCCHLFEFQSSGRRNKQSPSACEIRSDYDPKFYLRYTDCWVGSPSIDEDSYATTQTTPFQCRLRDCTYSAPIYVNVRYTRGRQIVVRKKVTVGRMPIMLRSSRCLLRDRTERELAAMKECPYDPGGYFIVKGVEKVILIQEQLSKNRVIIEEDSKTGCVSASITSSTRERKSKAYIFIKHGKLYLKHNTLAEDVPICVAMKAMGVESDIEFVQGVGSEPEVVDALALSLAEPARLDVKTQRDALRHIGGKMRAKSALMSGKGGTVRGVEAEAQPRGRGAGGAGERRAESRPRRGLRLPLQGHLHRPHRAAPPTRARRQPPVAAVRGSVQAVQLRPQEAGRHGPQQAEQGAGVRYHQVHEAGLDRVRDDVGDIKRELG</sequence>
<dbReference type="InterPro" id="IPR015712">
    <property type="entry name" value="DNA-dir_RNA_pol_su2"/>
</dbReference>
<keyword evidence="5" id="KW-0548">Nucleotidyltransferase</keyword>
<accession>K0SA07</accession>
<evidence type="ECO:0000313" key="11">
    <source>
        <dbReference type="Proteomes" id="UP000266841"/>
    </source>
</evidence>
<gene>
    <name evidence="10" type="ORF">THAOC_16367</name>
</gene>
<dbReference type="PANTHER" id="PTHR20856">
    <property type="entry name" value="DNA-DIRECTED RNA POLYMERASE I SUBUNIT 2"/>
    <property type="match status" value="1"/>
</dbReference>
<dbReference type="GO" id="GO:0006351">
    <property type="term" value="P:DNA-templated transcription"/>
    <property type="evidence" value="ECO:0007669"/>
    <property type="project" value="InterPro"/>
</dbReference>
<dbReference type="EMBL" id="AGNL01018489">
    <property type="protein sequence ID" value="EJK63003.1"/>
    <property type="molecule type" value="Genomic_DNA"/>
</dbReference>
<dbReference type="GO" id="GO:0003677">
    <property type="term" value="F:DNA binding"/>
    <property type="evidence" value="ECO:0007669"/>
    <property type="project" value="InterPro"/>
</dbReference>
<dbReference type="eggNOG" id="KOG0215">
    <property type="taxonomic scope" value="Eukaryota"/>
</dbReference>
<dbReference type="Pfam" id="PF04561">
    <property type="entry name" value="RNA_pol_Rpb2_2"/>
    <property type="match status" value="1"/>
</dbReference>
<feature type="compositionally biased region" description="Basic and acidic residues" evidence="7">
    <location>
        <begin position="73"/>
        <end position="85"/>
    </location>
</feature>
<dbReference type="GO" id="GO:0000428">
    <property type="term" value="C:DNA-directed RNA polymerase complex"/>
    <property type="evidence" value="ECO:0007669"/>
    <property type="project" value="UniProtKB-KW"/>
</dbReference>
<organism evidence="10 11">
    <name type="scientific">Thalassiosira oceanica</name>
    <name type="common">Marine diatom</name>
    <dbReference type="NCBI Taxonomy" id="159749"/>
    <lineage>
        <taxon>Eukaryota</taxon>
        <taxon>Sar</taxon>
        <taxon>Stramenopiles</taxon>
        <taxon>Ochrophyta</taxon>
        <taxon>Bacillariophyta</taxon>
        <taxon>Coscinodiscophyceae</taxon>
        <taxon>Thalassiosirophycidae</taxon>
        <taxon>Thalassiosirales</taxon>
        <taxon>Thalassiosiraceae</taxon>
        <taxon>Thalassiosira</taxon>
    </lineage>
</organism>
<keyword evidence="4" id="KW-0808">Transferase</keyword>
<feature type="compositionally biased region" description="Basic and acidic residues" evidence="7">
    <location>
        <begin position="104"/>
        <end position="118"/>
    </location>
</feature>
<evidence type="ECO:0000259" key="8">
    <source>
        <dbReference type="Pfam" id="PF04561"/>
    </source>
</evidence>
<dbReference type="EC" id="2.7.7.6" evidence="2"/>
<evidence type="ECO:0000256" key="4">
    <source>
        <dbReference type="ARBA" id="ARBA00022679"/>
    </source>
</evidence>
<feature type="region of interest" description="Disordered" evidence="7">
    <location>
        <begin position="444"/>
        <end position="511"/>
    </location>
</feature>
<evidence type="ECO:0000256" key="5">
    <source>
        <dbReference type="ARBA" id="ARBA00022695"/>
    </source>
</evidence>
<dbReference type="InterPro" id="IPR007642">
    <property type="entry name" value="RNA_pol_Rpb2_2"/>
</dbReference>
<comment type="similarity">
    <text evidence="1">Belongs to the RNA polymerase beta chain family.</text>
</comment>
<evidence type="ECO:0000256" key="1">
    <source>
        <dbReference type="ARBA" id="ARBA00006835"/>
    </source>
</evidence>
<dbReference type="GO" id="GO:0003899">
    <property type="term" value="F:DNA-directed RNA polymerase activity"/>
    <property type="evidence" value="ECO:0007669"/>
    <property type="project" value="UniProtKB-EC"/>
</dbReference>
<evidence type="ECO:0000256" key="7">
    <source>
        <dbReference type="SAM" id="MobiDB-lite"/>
    </source>
</evidence>
<evidence type="ECO:0000256" key="6">
    <source>
        <dbReference type="ARBA" id="ARBA00023163"/>
    </source>
</evidence>
<evidence type="ECO:0000313" key="10">
    <source>
        <dbReference type="EMBL" id="EJK63003.1"/>
    </source>
</evidence>
<keyword evidence="3" id="KW-0240">DNA-directed RNA polymerase</keyword>
<evidence type="ECO:0000256" key="3">
    <source>
        <dbReference type="ARBA" id="ARBA00022478"/>
    </source>
</evidence>
<evidence type="ECO:0000259" key="9">
    <source>
        <dbReference type="Pfam" id="PF04563"/>
    </source>
</evidence>
<dbReference type="Gene3D" id="3.90.1100.10">
    <property type="match status" value="1"/>
</dbReference>
<proteinExistence type="inferred from homology"/>
<dbReference type="GO" id="GO:0032549">
    <property type="term" value="F:ribonucleoside binding"/>
    <property type="evidence" value="ECO:0007669"/>
    <property type="project" value="InterPro"/>
</dbReference>
<feature type="domain" description="RNA polymerase beta subunit protrusion" evidence="9">
    <location>
        <begin position="206"/>
        <end position="443"/>
    </location>
</feature>
<feature type="domain" description="RNA polymerase Rpb2" evidence="8">
    <location>
        <begin position="334"/>
        <end position="441"/>
    </location>
</feature>
<feature type="compositionally biased region" description="Low complexity" evidence="7">
    <location>
        <begin position="15"/>
        <end position="26"/>
    </location>
</feature>
<feature type="compositionally biased region" description="Low complexity" evidence="7">
    <location>
        <begin position="499"/>
        <end position="511"/>
    </location>
</feature>
<dbReference type="InterPro" id="IPR037034">
    <property type="entry name" value="RNA_pol_Rpb2_2_sf"/>
</dbReference>
<evidence type="ECO:0000256" key="2">
    <source>
        <dbReference type="ARBA" id="ARBA00012418"/>
    </source>
</evidence>
<dbReference type="Gene3D" id="3.90.1110.10">
    <property type="entry name" value="RNA polymerase Rpb2, domain 2"/>
    <property type="match status" value="1"/>
</dbReference>
<dbReference type="AlphaFoldDB" id="K0SA07"/>
<keyword evidence="11" id="KW-1185">Reference proteome</keyword>
<dbReference type="OrthoDB" id="200011at2759"/>
<dbReference type="Pfam" id="PF04563">
    <property type="entry name" value="RNA_pol_Rpb2_1"/>
    <property type="match status" value="1"/>
</dbReference>
<dbReference type="InterPro" id="IPR007644">
    <property type="entry name" value="RNA_pol_bsu_protrusion"/>
</dbReference>
<name>K0SA07_THAOC</name>
<keyword evidence="6" id="KW-0804">Transcription</keyword>